<feature type="domain" description="Ig-like" evidence="7">
    <location>
        <begin position="716"/>
        <end position="818"/>
    </location>
</feature>
<evidence type="ECO:0000256" key="5">
    <source>
        <dbReference type="ARBA" id="ARBA00023157"/>
    </source>
</evidence>
<dbReference type="Proteomes" id="UP000472263">
    <property type="component" value="Chromosome 17"/>
</dbReference>
<evidence type="ECO:0000256" key="1">
    <source>
        <dbReference type="ARBA" id="ARBA00004496"/>
    </source>
</evidence>
<feature type="domain" description="Ig-like" evidence="7">
    <location>
        <begin position="280"/>
        <end position="363"/>
    </location>
</feature>
<feature type="domain" description="Ig-like" evidence="7">
    <location>
        <begin position="874"/>
        <end position="964"/>
    </location>
</feature>
<keyword evidence="10" id="KW-1185">Reference proteome</keyword>
<dbReference type="InterPro" id="IPR003961">
    <property type="entry name" value="FN3_dom"/>
</dbReference>
<name>A0A667ZZF6_9TELE</name>
<dbReference type="SMART" id="SM00409">
    <property type="entry name" value="IG"/>
    <property type="match status" value="13"/>
</dbReference>
<dbReference type="FunFam" id="2.60.40.10:FF:000211">
    <property type="entry name" value="Obscurin-like protein 1"/>
    <property type="match status" value="4"/>
</dbReference>
<dbReference type="InterPro" id="IPR052385">
    <property type="entry name" value="Obscurin/Obscurin-like_Reg"/>
</dbReference>
<dbReference type="CDD" id="cd00063">
    <property type="entry name" value="FN3"/>
    <property type="match status" value="1"/>
</dbReference>
<dbReference type="Gene3D" id="2.60.40.10">
    <property type="entry name" value="Immunoglobulins"/>
    <property type="match status" value="17"/>
</dbReference>
<reference evidence="9" key="3">
    <citation type="submission" date="2025-09" db="UniProtKB">
        <authorList>
            <consortium name="Ensembl"/>
        </authorList>
    </citation>
    <scope>IDENTIFICATION</scope>
</reference>
<dbReference type="GeneTree" id="ENSGT00940000154756"/>
<dbReference type="GO" id="GO:0005737">
    <property type="term" value="C:cytoplasm"/>
    <property type="evidence" value="ECO:0007669"/>
    <property type="project" value="UniProtKB-SubCell"/>
</dbReference>
<evidence type="ECO:0000313" key="10">
    <source>
        <dbReference type="Proteomes" id="UP000472263"/>
    </source>
</evidence>
<evidence type="ECO:0000259" key="7">
    <source>
        <dbReference type="PROSITE" id="PS50835"/>
    </source>
</evidence>
<dbReference type="InterPro" id="IPR036116">
    <property type="entry name" value="FN3_sf"/>
</dbReference>
<dbReference type="SUPFAM" id="SSF48726">
    <property type="entry name" value="Immunoglobulin"/>
    <property type="match status" value="15"/>
</dbReference>
<evidence type="ECO:0000259" key="8">
    <source>
        <dbReference type="PROSITE" id="PS50853"/>
    </source>
</evidence>
<dbReference type="InterPro" id="IPR013783">
    <property type="entry name" value="Ig-like_fold"/>
</dbReference>
<dbReference type="SMART" id="SM00060">
    <property type="entry name" value="FN3"/>
    <property type="match status" value="1"/>
</dbReference>
<evidence type="ECO:0000256" key="3">
    <source>
        <dbReference type="ARBA" id="ARBA00022553"/>
    </source>
</evidence>
<feature type="domain" description="Fibronectin type-III" evidence="8">
    <location>
        <begin position="454"/>
        <end position="553"/>
    </location>
</feature>
<feature type="domain" description="Ig-like" evidence="7">
    <location>
        <begin position="1051"/>
        <end position="1128"/>
    </location>
</feature>
<dbReference type="PANTHER" id="PTHR35971">
    <property type="entry name" value="SI:DKEY-31G6.6"/>
    <property type="match status" value="1"/>
</dbReference>
<proteinExistence type="predicted"/>
<dbReference type="InterPro" id="IPR036179">
    <property type="entry name" value="Ig-like_dom_sf"/>
</dbReference>
<comment type="subcellular location">
    <subcellularLocation>
        <location evidence="1">Cytoplasm</location>
    </subcellularLocation>
</comment>
<feature type="domain" description="Ig-like" evidence="7">
    <location>
        <begin position="19"/>
        <end position="109"/>
    </location>
</feature>
<reference evidence="9" key="2">
    <citation type="submission" date="2025-08" db="UniProtKB">
        <authorList>
            <consortium name="Ensembl"/>
        </authorList>
    </citation>
    <scope>IDENTIFICATION</scope>
</reference>
<organism evidence="9 10">
    <name type="scientific">Myripristis murdjan</name>
    <name type="common">pinecone soldierfish</name>
    <dbReference type="NCBI Taxonomy" id="586833"/>
    <lineage>
        <taxon>Eukaryota</taxon>
        <taxon>Metazoa</taxon>
        <taxon>Chordata</taxon>
        <taxon>Craniata</taxon>
        <taxon>Vertebrata</taxon>
        <taxon>Euteleostomi</taxon>
        <taxon>Actinopterygii</taxon>
        <taxon>Neopterygii</taxon>
        <taxon>Teleostei</taxon>
        <taxon>Neoteleostei</taxon>
        <taxon>Acanthomorphata</taxon>
        <taxon>Holocentriformes</taxon>
        <taxon>Holocentridae</taxon>
        <taxon>Myripristis</taxon>
    </lineage>
</organism>
<feature type="domain" description="Ig-like" evidence="7">
    <location>
        <begin position="1143"/>
        <end position="1227"/>
    </location>
</feature>
<feature type="domain" description="Ig-like" evidence="7">
    <location>
        <begin position="1231"/>
        <end position="1392"/>
    </location>
</feature>
<reference evidence="9" key="1">
    <citation type="submission" date="2019-06" db="EMBL/GenBank/DDBJ databases">
        <authorList>
            <consortium name="Wellcome Sanger Institute Data Sharing"/>
        </authorList>
    </citation>
    <scope>NUCLEOTIDE SEQUENCE [LARGE SCALE GENOMIC DNA]</scope>
</reference>
<dbReference type="Ensembl" id="ENSMMDT00005041815.1">
    <property type="protein sequence ID" value="ENSMMDP00005040979.1"/>
    <property type="gene ID" value="ENSMMDG00005018946.1"/>
</dbReference>
<dbReference type="Pfam" id="PF00041">
    <property type="entry name" value="fn3"/>
    <property type="match status" value="1"/>
</dbReference>
<dbReference type="FunFam" id="2.60.40.10:FF:001084">
    <property type="entry name" value="obscurin-like isoform X3"/>
    <property type="match status" value="1"/>
</dbReference>
<keyword evidence="3" id="KW-0597">Phosphoprotein</keyword>
<keyword evidence="2" id="KW-0963">Cytoplasm</keyword>
<feature type="domain" description="Ig-like" evidence="7">
    <location>
        <begin position="643"/>
        <end position="711"/>
    </location>
</feature>
<dbReference type="PROSITE" id="PS50835">
    <property type="entry name" value="IG_LIKE"/>
    <property type="match status" value="12"/>
</dbReference>
<dbReference type="Pfam" id="PF07679">
    <property type="entry name" value="I-set"/>
    <property type="match status" value="13"/>
</dbReference>
<feature type="domain" description="Ig-like" evidence="7">
    <location>
        <begin position="977"/>
        <end position="1050"/>
    </location>
</feature>
<feature type="domain" description="Ig-like" evidence="7">
    <location>
        <begin position="1465"/>
        <end position="1549"/>
    </location>
</feature>
<dbReference type="InterPro" id="IPR003598">
    <property type="entry name" value="Ig_sub2"/>
</dbReference>
<sequence>MKFVSGEQIMDQNLFGGAPRFLTRPKAFAVCVGKDATLSCTIVGSPTPLITWEKEKLKLTSGGRFKTVEDGDVYRLTIYDLTLEDSGQYMCRAKNSVGEAYAAVTLKVALPTELVQRAPVFMVKPTSARVGLGGDVIFHCRVAAHPDANFDWEKDGRYLAETNRIKIVSDSDSSSLRIQSVRNLDSGTYTCRAQNSVGRAQAAAALVVDTQDSRHLGADKNTSLLSHLQKRKEEMKKDISIYHTEDNSSLVSSSTTNMADGLSALSLEHDLRASTLAKLPKGVFTRTCTVTEGKHAKLSCFVTGHPKPHIIWRKDGTNISEGRRHVIYEDQAENFILKILYCKQSDNGLYTCNATNMAGQTYSAVLVIVKGNITKKLPRRTVVPISDTVIFCVELEHPCPDAYWTRNGEKLKEDSRVSIACMLRQYTLTIRDCQADDSGEVAFVTCVKSARKHPPDPPVDAVVQNKTDSSITLQWSPPDSDRPVPIKSYIVDRKKVGAQTWQRCNATETIVSTEMTICNFTEEATYQFRISAINDFGQSPYLEVPGSFYLEPRAEVRKGLMNSTAVSGEEASLSVELSAVCSGFWSLNGRLLRSGGDYLITRSKNIHTLVIRTVSMDLNGAEVKFVGGGSETRYEPVKFLNKPRGTMGMASVLKGDLELTCEVSSASAVVVWKKDQVELTEDQRTTVISKGTQRKLIIKKAKKSDEGHYSCETAADKVTFQVKIKVQKEVKAILSQKATLSCEVADAKTEVKWYKDGKLLTSSRTIHAESKGKSRQLVIDSVEKKDAGEYICEAGTEKLVFKILFSSDTTLSQKATLSCEVADAKTEVKWYKDGKLLTSSRTIHAESKGKSRQLVIDSVEKKDAGEYICEAGAEKLAFKMQVSVQKEVKTTLSQKATLSCEVADAKTDVKWYKDGKLLTSSRTIHVESKGKSRQLVIDSVEKKDAGEYICEAGTEKMAFKVKVSGMRTSHLMISTLSQKATLSCEVADAKTEVKWYKDGKLLTSSRTIHVESKGKSRQLVIDSVEKKDAGEYICEAGAEKLAFKVQIPISPAAFSNKESVQKEVKATLSQKATLSCEVSDSKTEVKWYKDGKLLTSSKTVHMESKGKSRQLVIEKMEKKDAGEYTCEAGTEKLVFKLQVTEVPLKFVAPLKPVTIDLGGTLSLMCELNQASGDVVWQHDGRDIKPGGRFSISTEGAKRFLTVTDMAKEDEGEYSCECKNDKTSAKVSSKAPRLVRLTAKLNNVVAVEGKEAIFKCSVTPADASVKWFRNNVPITAGPKYKIEHGVFLLIAFGFFSFSLSFFVPPSEIPVTFKKKLENLTVEEQVEVKLEVELSKPSADVKWMKNSVVLQPTGNMEIRVDGTKQTLVFKSVTHADRGFYSCETLDDKTEAKLTVESKAVELNQADVEGSWTRNGTKIKTGPNCRITALGKKHALTLSQLKMEDAGTIAFQAEGVRTSGKLIVTEPPAMISNPMMDISVPEKEKVTFECEVSRSNADVKWFKGDMELKPGKNFSIHSLGRKRTLVIQKCAPEDQGTYICRTSDDNTSAKLTVHGNSKLLFVQCRKHSVRCQ</sequence>
<evidence type="ECO:0000256" key="6">
    <source>
        <dbReference type="ARBA" id="ARBA00023319"/>
    </source>
</evidence>
<keyword evidence="6" id="KW-0393">Immunoglobulin domain</keyword>
<feature type="domain" description="Ig-like" evidence="7">
    <location>
        <begin position="119"/>
        <end position="207"/>
    </location>
</feature>
<dbReference type="SMART" id="SM00408">
    <property type="entry name" value="IGc2"/>
    <property type="match status" value="12"/>
</dbReference>
<evidence type="ECO:0000256" key="2">
    <source>
        <dbReference type="ARBA" id="ARBA00022490"/>
    </source>
</evidence>
<dbReference type="InterPro" id="IPR013098">
    <property type="entry name" value="Ig_I-set"/>
</dbReference>
<feature type="domain" description="Ig-like" evidence="7">
    <location>
        <begin position="819"/>
        <end position="871"/>
    </location>
</feature>
<accession>A0A667ZZF6</accession>
<dbReference type="FunFam" id="2.60.40.10:FF:001066">
    <property type="entry name" value="Obscurin-like protein 1 isoform 3"/>
    <property type="match status" value="1"/>
</dbReference>
<evidence type="ECO:0000313" key="9">
    <source>
        <dbReference type="Ensembl" id="ENSMMDP00005040979.1"/>
    </source>
</evidence>
<dbReference type="FunFam" id="2.60.40.10:FF:000214">
    <property type="entry name" value="titin isoform X1"/>
    <property type="match status" value="1"/>
</dbReference>
<evidence type="ECO:0000256" key="4">
    <source>
        <dbReference type="ARBA" id="ARBA00022737"/>
    </source>
</evidence>
<dbReference type="PANTHER" id="PTHR35971:SF4">
    <property type="entry name" value="OBSCURIN"/>
    <property type="match status" value="1"/>
</dbReference>
<keyword evidence="5" id="KW-1015">Disulfide bond</keyword>
<dbReference type="CDD" id="cd00096">
    <property type="entry name" value="Ig"/>
    <property type="match status" value="3"/>
</dbReference>
<protein>
    <submittedName>
        <fullName evidence="9">Obscurin, cytoskeletal calmodulin and titin-interacting RhoGEF b</fullName>
    </submittedName>
</protein>
<keyword evidence="4" id="KW-0677">Repeat</keyword>
<dbReference type="InterPro" id="IPR003599">
    <property type="entry name" value="Ig_sub"/>
</dbReference>
<dbReference type="FunFam" id="2.60.40.10:FF:000032">
    <property type="entry name" value="palladin isoform X1"/>
    <property type="match status" value="2"/>
</dbReference>
<dbReference type="SUPFAM" id="SSF49265">
    <property type="entry name" value="Fibronectin type III"/>
    <property type="match status" value="1"/>
</dbReference>
<dbReference type="InterPro" id="IPR007110">
    <property type="entry name" value="Ig-like_dom"/>
</dbReference>
<dbReference type="PROSITE" id="PS50853">
    <property type="entry name" value="FN3"/>
    <property type="match status" value="1"/>
</dbReference>